<gene>
    <name evidence="2" type="ORF">GCM10010421_07260</name>
</gene>
<keyword evidence="3" id="KW-1185">Reference proteome</keyword>
<dbReference type="Proteomes" id="UP001500460">
    <property type="component" value="Unassembled WGS sequence"/>
</dbReference>
<reference evidence="2 3" key="1">
    <citation type="journal article" date="2019" name="Int. J. Syst. Evol. Microbiol.">
        <title>The Global Catalogue of Microorganisms (GCM) 10K type strain sequencing project: providing services to taxonomists for standard genome sequencing and annotation.</title>
        <authorList>
            <consortium name="The Broad Institute Genomics Platform"/>
            <consortium name="The Broad Institute Genome Sequencing Center for Infectious Disease"/>
            <person name="Wu L."/>
            <person name="Ma J."/>
        </authorList>
    </citation>
    <scope>NUCLEOTIDE SEQUENCE [LARGE SCALE GENOMIC DNA]</scope>
    <source>
        <strain evidence="2 3">JCM 6922</strain>
    </source>
</reference>
<organism evidence="2 3">
    <name type="scientific">Streptomyces glaucus</name>
    <dbReference type="NCBI Taxonomy" id="284029"/>
    <lineage>
        <taxon>Bacteria</taxon>
        <taxon>Bacillati</taxon>
        <taxon>Actinomycetota</taxon>
        <taxon>Actinomycetes</taxon>
        <taxon>Kitasatosporales</taxon>
        <taxon>Streptomycetaceae</taxon>
        <taxon>Streptomyces</taxon>
    </lineage>
</organism>
<accession>A0ABN3J8S7</accession>
<evidence type="ECO:0000313" key="2">
    <source>
        <dbReference type="EMBL" id="GAA2423516.1"/>
    </source>
</evidence>
<protein>
    <submittedName>
        <fullName evidence="2">Uncharacterized protein</fullName>
    </submittedName>
</protein>
<evidence type="ECO:0000256" key="1">
    <source>
        <dbReference type="SAM" id="MobiDB-lite"/>
    </source>
</evidence>
<evidence type="ECO:0000313" key="3">
    <source>
        <dbReference type="Proteomes" id="UP001500460"/>
    </source>
</evidence>
<dbReference type="EMBL" id="BAAATK010000003">
    <property type="protein sequence ID" value="GAA2423516.1"/>
    <property type="molecule type" value="Genomic_DNA"/>
</dbReference>
<feature type="region of interest" description="Disordered" evidence="1">
    <location>
        <begin position="68"/>
        <end position="94"/>
    </location>
</feature>
<comment type="caution">
    <text evidence="2">The sequence shown here is derived from an EMBL/GenBank/DDBJ whole genome shotgun (WGS) entry which is preliminary data.</text>
</comment>
<sequence length="94" mass="10652">MRHLSAAMDPAEDKLYGHIKPVKRRTQFLEFCRHLRSLHPPQVRIAIVGDDFPPAPDHEEVRARRHLGGGEQCRDGPHPDLQVTSFDVVGSPRV</sequence>
<proteinExistence type="predicted"/>
<name>A0ABN3J8S7_9ACTN</name>